<dbReference type="EMBL" id="AEYP01016640">
    <property type="status" value="NOT_ANNOTATED_CDS"/>
    <property type="molecule type" value="Genomic_DNA"/>
</dbReference>
<organism evidence="7">
    <name type="scientific">Mustela putorius furo</name>
    <name type="common">European domestic ferret</name>
    <name type="synonym">Mustela furo</name>
    <dbReference type="NCBI Taxonomy" id="9669"/>
    <lineage>
        <taxon>Eukaryota</taxon>
        <taxon>Metazoa</taxon>
        <taxon>Chordata</taxon>
        <taxon>Craniata</taxon>
        <taxon>Vertebrata</taxon>
        <taxon>Euteleostomi</taxon>
        <taxon>Mammalia</taxon>
        <taxon>Eutheria</taxon>
        <taxon>Laurasiatheria</taxon>
        <taxon>Carnivora</taxon>
        <taxon>Caniformia</taxon>
        <taxon>Musteloidea</taxon>
        <taxon>Mustelidae</taxon>
        <taxon>Mustelinae</taxon>
        <taxon>Mustela</taxon>
    </lineage>
</organism>
<dbReference type="InterPro" id="IPR004038">
    <property type="entry name" value="Ribosomal_eL8/eL30/eS12/Gad45"/>
</dbReference>
<protein>
    <recommendedName>
        <fullName evidence="5">60S ribosomal protein L7a</fullName>
    </recommendedName>
</protein>
<evidence type="ECO:0000313" key="7">
    <source>
        <dbReference type="Ensembl" id="ENSMPUP00000008499.1"/>
    </source>
</evidence>
<dbReference type="AlphaFoldDB" id="M3YAZ2"/>
<dbReference type="STRING" id="9669.ENSMPUP00000008499"/>
<dbReference type="PANTHER" id="PTHR23105">
    <property type="entry name" value="RIBOSOMAL PROTEIN L7AE FAMILY MEMBER"/>
    <property type="match status" value="1"/>
</dbReference>
<dbReference type="GO" id="GO:0003723">
    <property type="term" value="F:RNA binding"/>
    <property type="evidence" value="ECO:0007669"/>
    <property type="project" value="UniProtKB-UniRule"/>
</dbReference>
<dbReference type="GO" id="GO:0022625">
    <property type="term" value="C:cytosolic large ribosomal subunit"/>
    <property type="evidence" value="ECO:0007669"/>
    <property type="project" value="UniProtKB-UniRule"/>
</dbReference>
<dbReference type="Pfam" id="PF01248">
    <property type="entry name" value="Ribosomal_L7Ae"/>
    <property type="match status" value="1"/>
</dbReference>
<keyword evidence="3 5" id="KW-0687">Ribonucleoprotein</keyword>
<dbReference type="PRINTS" id="PR00881">
    <property type="entry name" value="L7ARS6FAMILY"/>
</dbReference>
<evidence type="ECO:0000256" key="1">
    <source>
        <dbReference type="ARBA" id="ARBA00007337"/>
    </source>
</evidence>
<evidence type="ECO:0000256" key="5">
    <source>
        <dbReference type="RuleBase" id="RU367042"/>
    </source>
</evidence>
<keyword evidence="2 5" id="KW-0689">Ribosomal protein</keyword>
<dbReference type="InParanoid" id="M3YAZ2"/>
<evidence type="ECO:0000256" key="4">
    <source>
        <dbReference type="ARBA" id="ARBA00046616"/>
    </source>
</evidence>
<dbReference type="PRINTS" id="PR00882">
    <property type="entry name" value="RIBOSOMALL7A"/>
</dbReference>
<reference evidence="7" key="1">
    <citation type="submission" date="2024-06" db="UniProtKB">
        <authorList>
            <consortium name="Ensembl"/>
        </authorList>
    </citation>
    <scope>IDENTIFICATION</scope>
</reference>
<evidence type="ECO:0000256" key="3">
    <source>
        <dbReference type="ARBA" id="ARBA00023274"/>
    </source>
</evidence>
<dbReference type="InterPro" id="IPR029064">
    <property type="entry name" value="Ribosomal_eL30-like_sf"/>
</dbReference>
<proteinExistence type="inferred from homology"/>
<comment type="similarity">
    <text evidence="1 5">Belongs to the eukaryotic ribosomal protein eL8 family.</text>
</comment>
<comment type="subunit">
    <text evidence="4">Component of the large ribosomal subunit. Interacts with CRY1. Interacts with DICER1, AGO2, TARBP2, MOV10 and EIF6; they form a large RNA-induced silencing complex (RISC).</text>
</comment>
<dbReference type="Gene3D" id="3.30.1330.30">
    <property type="match status" value="1"/>
</dbReference>
<dbReference type="eggNOG" id="KOG3166">
    <property type="taxonomic scope" value="Eukaryota"/>
</dbReference>
<evidence type="ECO:0000259" key="6">
    <source>
        <dbReference type="Pfam" id="PF01248"/>
    </source>
</evidence>
<name>M3YAZ2_MUSPF</name>
<dbReference type="InterPro" id="IPR001921">
    <property type="entry name" value="Ribosomal_eL8_euk"/>
</dbReference>
<comment type="function">
    <text evidence="5">Component of the ribosome.</text>
</comment>
<feature type="domain" description="Ribosomal protein eL8/eL30/eS12/Gadd45" evidence="6">
    <location>
        <begin position="125"/>
        <end position="199"/>
    </location>
</feature>
<evidence type="ECO:0000256" key="2">
    <source>
        <dbReference type="ARBA" id="ARBA00022980"/>
    </source>
</evidence>
<accession>M3YAZ2</accession>
<sequence>MLKGKKAKGKKVALAPAIVKKQKAKKVVKPERKKRPKNFGIIRWDIQPQRDLIFLQQKTIFYKCLKVPTTINQLTQVLDHQCTQLLKLAHKYTPQTRQHKERLLTRAEKTAIGKGNVPTKRPPILQAGLNNVTTLGENKKARMAVTAYDVDLTELDILVPALSGKMGISYFIIKGKGRLRCLIHRKTFTTVAFTQVNSKDRGTLAKLAEAIRTNYNDRYDKIHCHWGGKVLGPNSVIHIAKLEKSKVKGLAAKLG</sequence>
<dbReference type="Ensembl" id="ENSMPUT00000008636.1">
    <property type="protein sequence ID" value="ENSMPUP00000008499.1"/>
    <property type="gene ID" value="ENSMPUG00000008565.1"/>
</dbReference>
<dbReference type="HOGENOM" id="CLU_055193_0_1_1"/>
<dbReference type="SUPFAM" id="SSF55315">
    <property type="entry name" value="L30e-like"/>
    <property type="match status" value="1"/>
</dbReference>
<dbReference type="OMA" id="QFMNPIS"/>
<dbReference type="GeneTree" id="ENSGT00940000163541"/>
<dbReference type="InterPro" id="IPR050257">
    <property type="entry name" value="eL8/uL1-like"/>
</dbReference>
<dbReference type="InterPro" id="IPR018492">
    <property type="entry name" value="Ribosomal_eL8/Nhp2"/>
</dbReference>